<reference evidence="5" key="1">
    <citation type="submission" date="2015-03" db="EMBL/GenBank/DDBJ databases">
        <authorList>
            <person name="Urmite Genomes"/>
        </authorList>
    </citation>
    <scope>NUCLEOTIDE SEQUENCE [LARGE SCALE GENOMIC DNA]</scope>
    <source>
        <strain evidence="5">CSUR P1344</strain>
    </source>
</reference>
<dbReference type="InterPro" id="IPR055583">
    <property type="entry name" value="DUF7159"/>
</dbReference>
<feature type="compositionally biased region" description="Basic and acidic residues" evidence="1">
    <location>
        <begin position="261"/>
        <end position="271"/>
    </location>
</feature>
<evidence type="ECO:0000313" key="5">
    <source>
        <dbReference type="Proteomes" id="UP000199601"/>
    </source>
</evidence>
<feature type="region of interest" description="Disordered" evidence="1">
    <location>
        <begin position="315"/>
        <end position="359"/>
    </location>
</feature>
<evidence type="ECO:0000259" key="3">
    <source>
        <dbReference type="Pfam" id="PF23717"/>
    </source>
</evidence>
<keyword evidence="2" id="KW-0812">Transmembrane</keyword>
<feature type="domain" description="DUF7159" evidence="3">
    <location>
        <begin position="2"/>
        <end position="226"/>
    </location>
</feature>
<dbReference type="Pfam" id="PF23717">
    <property type="entry name" value="DUF7159"/>
    <property type="match status" value="1"/>
</dbReference>
<dbReference type="AlphaFoldDB" id="A0A0U1D6W6"/>
<dbReference type="Proteomes" id="UP000199601">
    <property type="component" value="Unassembled WGS sequence"/>
</dbReference>
<feature type="compositionally biased region" description="Polar residues" evidence="1">
    <location>
        <begin position="335"/>
        <end position="359"/>
    </location>
</feature>
<proteinExistence type="predicted"/>
<dbReference type="EMBL" id="CTEC01000001">
    <property type="protein sequence ID" value="CQD09355.1"/>
    <property type="molecule type" value="Genomic_DNA"/>
</dbReference>
<evidence type="ECO:0000256" key="2">
    <source>
        <dbReference type="SAM" id="Phobius"/>
    </source>
</evidence>
<keyword evidence="2" id="KW-1133">Transmembrane helix</keyword>
<organism evidence="4 5">
    <name type="scientific">Mycobacterium europaeum</name>
    <dbReference type="NCBI Taxonomy" id="761804"/>
    <lineage>
        <taxon>Bacteria</taxon>
        <taxon>Bacillati</taxon>
        <taxon>Actinomycetota</taxon>
        <taxon>Actinomycetes</taxon>
        <taxon>Mycobacteriales</taxon>
        <taxon>Mycobacteriaceae</taxon>
        <taxon>Mycobacterium</taxon>
        <taxon>Mycobacterium simiae complex</taxon>
    </lineage>
</organism>
<feature type="transmembrane region" description="Helical" evidence="2">
    <location>
        <begin position="277"/>
        <end position="300"/>
    </location>
</feature>
<evidence type="ECO:0000256" key="1">
    <source>
        <dbReference type="SAM" id="MobiDB-lite"/>
    </source>
</evidence>
<sequence>MDVVLGVSMAPETVRMVLVEGESAGGVTVDQDGFPLAGQTTAVAAADRVVAAILGTRESAARGGYQLKSSGVTWTHPAEAAALRNALAERKIENVMLVSSVMAAAALAQAAGSATNCARTALLFVEPSTATLAVVDTADGSVADVRRHPLPSSDEEALAKLAAMVSSAESMRARPDGLFLVGSDVDIPYIKPALEAATSLSVTTPEEPEMALARGASLAAANARLGAPSTIAMPYVGDPSAGGRELAYSAESTNGAGRGTAVDRKTASGERQNRRSVLAVVAVTLVFVGGVVALAIALALNIRPHAPQRPDITQNVVAPAKPANPARAASRPTAISGTTGCAGTSGHTASRSPSRNARN</sequence>
<feature type="region of interest" description="Disordered" evidence="1">
    <location>
        <begin position="250"/>
        <end position="271"/>
    </location>
</feature>
<evidence type="ECO:0000313" key="4">
    <source>
        <dbReference type="EMBL" id="CQD09355.1"/>
    </source>
</evidence>
<keyword evidence="5" id="KW-1185">Reference proteome</keyword>
<protein>
    <submittedName>
        <fullName evidence="4">FHA domain-containing protein</fullName>
    </submittedName>
</protein>
<name>A0A0U1D6W6_9MYCO</name>
<accession>A0A0U1D6W6</accession>
<feature type="compositionally biased region" description="Low complexity" evidence="1">
    <location>
        <begin position="318"/>
        <end position="334"/>
    </location>
</feature>
<gene>
    <name evidence="4" type="ORF">BN000_01911</name>
</gene>
<keyword evidence="2" id="KW-0472">Membrane</keyword>